<dbReference type="InterPro" id="IPR037175">
    <property type="entry name" value="KFase_sf"/>
</dbReference>
<dbReference type="InterPro" id="IPR007325">
    <property type="entry name" value="KFase/CYL"/>
</dbReference>
<sequence>MAQTREEIATLLTTRNNWGRWGPDDQRGAVNLVTPGRTRAAAAGVATGEVLSLSRPFPKDPGPTNPKPASHFVMREARGAGGMASDYLGLNFHGLACTHIDALNHAWSLEGMWNGRQPDDVLRPSGALWGGIEAWGGGIVTRGVLLDVPRYRGVPYVTQDRPVHGEELQEICAAQGVEMQPGDAVAVYSGREEHDRHEAPWGTGPARPGLHASCLGFLRDTDCAVLIWDMLDMAPNGVGMDWAVHAALYAFGTALVDNALLEPLANACAERHRYDFMFVVAPLPVAGGTGSPVNPLAVL</sequence>
<dbReference type="PANTHER" id="PTHR34861">
    <property type="match status" value="1"/>
</dbReference>
<organism evidence="1 2">
    <name type="scientific">Kribbella aluminosa</name>
    <dbReference type="NCBI Taxonomy" id="416017"/>
    <lineage>
        <taxon>Bacteria</taxon>
        <taxon>Bacillati</taxon>
        <taxon>Actinomycetota</taxon>
        <taxon>Actinomycetes</taxon>
        <taxon>Propionibacteriales</taxon>
        <taxon>Kribbellaceae</taxon>
        <taxon>Kribbella</taxon>
    </lineage>
</organism>
<dbReference type="Proteomes" id="UP000755585">
    <property type="component" value="Unassembled WGS sequence"/>
</dbReference>
<comment type="caution">
    <text evidence="1">The sequence shown here is derived from an EMBL/GenBank/DDBJ whole genome shotgun (WGS) entry which is preliminary data.</text>
</comment>
<name>A0ABS4UIK7_9ACTN</name>
<proteinExistence type="predicted"/>
<accession>A0ABS4UIK7</accession>
<keyword evidence="2" id="KW-1185">Reference proteome</keyword>
<gene>
    <name evidence="1" type="ORF">JOF29_002537</name>
</gene>
<dbReference type="EMBL" id="JAGINT010000001">
    <property type="protein sequence ID" value="MBP2351454.1"/>
    <property type="molecule type" value="Genomic_DNA"/>
</dbReference>
<dbReference type="Gene3D" id="3.50.30.50">
    <property type="entry name" value="Putative cyclase"/>
    <property type="match status" value="1"/>
</dbReference>
<dbReference type="RefSeq" id="WP_209694353.1">
    <property type="nucleotide sequence ID" value="NZ_BAAAVU010000042.1"/>
</dbReference>
<dbReference type="SUPFAM" id="SSF102198">
    <property type="entry name" value="Putative cyclase"/>
    <property type="match status" value="1"/>
</dbReference>
<dbReference type="Pfam" id="PF04199">
    <property type="entry name" value="Cyclase"/>
    <property type="match status" value="1"/>
</dbReference>
<protein>
    <submittedName>
        <fullName evidence="1">Kynurenine formamidase</fullName>
    </submittedName>
</protein>
<evidence type="ECO:0000313" key="1">
    <source>
        <dbReference type="EMBL" id="MBP2351454.1"/>
    </source>
</evidence>
<evidence type="ECO:0000313" key="2">
    <source>
        <dbReference type="Proteomes" id="UP000755585"/>
    </source>
</evidence>
<reference evidence="1 2" key="1">
    <citation type="submission" date="2021-03" db="EMBL/GenBank/DDBJ databases">
        <title>Sequencing the genomes of 1000 actinobacteria strains.</title>
        <authorList>
            <person name="Klenk H.-P."/>
        </authorList>
    </citation>
    <scope>NUCLEOTIDE SEQUENCE [LARGE SCALE GENOMIC DNA]</scope>
    <source>
        <strain evidence="1 2">DSM 18824</strain>
    </source>
</reference>
<dbReference type="PANTHER" id="PTHR34861:SF10">
    <property type="entry name" value="CYCLASE"/>
    <property type="match status" value="1"/>
</dbReference>